<reference evidence="1" key="2">
    <citation type="journal article" date="2015" name="Data Brief">
        <title>Shoot transcriptome of the giant reed, Arundo donax.</title>
        <authorList>
            <person name="Barrero R.A."/>
            <person name="Guerrero F.D."/>
            <person name="Moolhuijzen P."/>
            <person name="Goolsby J.A."/>
            <person name="Tidwell J."/>
            <person name="Bellgard S.E."/>
            <person name="Bellgard M.I."/>
        </authorList>
    </citation>
    <scope>NUCLEOTIDE SEQUENCE</scope>
    <source>
        <tissue evidence="1">Shoot tissue taken approximately 20 cm above the soil surface</tissue>
    </source>
</reference>
<accession>A0A0A9HPZ8</accession>
<organism evidence="1">
    <name type="scientific">Arundo donax</name>
    <name type="common">Giant reed</name>
    <name type="synonym">Donax arundinaceus</name>
    <dbReference type="NCBI Taxonomy" id="35708"/>
    <lineage>
        <taxon>Eukaryota</taxon>
        <taxon>Viridiplantae</taxon>
        <taxon>Streptophyta</taxon>
        <taxon>Embryophyta</taxon>
        <taxon>Tracheophyta</taxon>
        <taxon>Spermatophyta</taxon>
        <taxon>Magnoliopsida</taxon>
        <taxon>Liliopsida</taxon>
        <taxon>Poales</taxon>
        <taxon>Poaceae</taxon>
        <taxon>PACMAD clade</taxon>
        <taxon>Arundinoideae</taxon>
        <taxon>Arundineae</taxon>
        <taxon>Arundo</taxon>
    </lineage>
</organism>
<protein>
    <submittedName>
        <fullName evidence="1">Uncharacterized protein</fullName>
    </submittedName>
</protein>
<proteinExistence type="predicted"/>
<reference evidence="1" key="1">
    <citation type="submission" date="2014-09" db="EMBL/GenBank/DDBJ databases">
        <authorList>
            <person name="Magalhaes I.L.F."/>
            <person name="Oliveira U."/>
            <person name="Santos F.R."/>
            <person name="Vidigal T.H.D.A."/>
            <person name="Brescovit A.D."/>
            <person name="Santos A.J."/>
        </authorList>
    </citation>
    <scope>NUCLEOTIDE SEQUENCE</scope>
    <source>
        <tissue evidence="1">Shoot tissue taken approximately 20 cm above the soil surface</tissue>
    </source>
</reference>
<dbReference type="AlphaFoldDB" id="A0A0A9HPZ8"/>
<name>A0A0A9HPZ8_ARUDO</name>
<dbReference type="EMBL" id="GBRH01158711">
    <property type="protein sequence ID" value="JAE39185.1"/>
    <property type="molecule type" value="Transcribed_RNA"/>
</dbReference>
<sequence>MMLLLAVDKYIHIISFYCIYNNCTEKTICILQLRS</sequence>
<evidence type="ECO:0000313" key="1">
    <source>
        <dbReference type="EMBL" id="JAE39185.1"/>
    </source>
</evidence>